<evidence type="ECO:0000313" key="1">
    <source>
        <dbReference type="EMBL" id="CAB4127629.1"/>
    </source>
</evidence>
<organism evidence="1">
    <name type="scientific">uncultured Caudovirales phage</name>
    <dbReference type="NCBI Taxonomy" id="2100421"/>
    <lineage>
        <taxon>Viruses</taxon>
        <taxon>Duplodnaviria</taxon>
        <taxon>Heunggongvirae</taxon>
        <taxon>Uroviricota</taxon>
        <taxon>Caudoviricetes</taxon>
        <taxon>Peduoviridae</taxon>
        <taxon>Maltschvirus</taxon>
        <taxon>Maltschvirus maltsch</taxon>
    </lineage>
</organism>
<dbReference type="EMBL" id="LR798239">
    <property type="protein sequence ID" value="CAB5212460.1"/>
    <property type="molecule type" value="Genomic_DNA"/>
</dbReference>
<evidence type="ECO:0000313" key="2">
    <source>
        <dbReference type="EMBL" id="CAB5212460.1"/>
    </source>
</evidence>
<sequence>MKKPALNQEQLDKLEIERNLTIALKMVVYEFSNLGFDDRHILGLVNLILQDHVQDDGDFTPQYKAMASAALRQTQEEENSLKLILPNGIGGY</sequence>
<name>A0A6J5L6X1_9CAUD</name>
<protein>
    <submittedName>
        <fullName evidence="1">Uncharacterized protein</fullName>
    </submittedName>
</protein>
<dbReference type="EMBL" id="LR796212">
    <property type="protein sequence ID" value="CAB4127629.1"/>
    <property type="molecule type" value="Genomic_DNA"/>
</dbReference>
<proteinExistence type="predicted"/>
<accession>A0A6J5L6X1</accession>
<gene>
    <name evidence="2" type="ORF">UFOVP186_18</name>
    <name evidence="1" type="ORF">UFOVP94_25</name>
</gene>
<reference evidence="1" key="1">
    <citation type="submission" date="2020-04" db="EMBL/GenBank/DDBJ databases">
        <authorList>
            <person name="Chiriac C."/>
            <person name="Salcher M."/>
            <person name="Ghai R."/>
            <person name="Kavagutti S V."/>
        </authorList>
    </citation>
    <scope>NUCLEOTIDE SEQUENCE</scope>
</reference>